<dbReference type="RefSeq" id="XP_022579310.1">
    <property type="nucleotide sequence ID" value="XM_022729945.1"/>
</dbReference>
<dbReference type="EMBL" id="KV878347">
    <property type="protein sequence ID" value="OJJ44800.1"/>
    <property type="molecule type" value="Genomic_DNA"/>
</dbReference>
<name>A0A1L9SC68_9EURO</name>
<gene>
    <name evidence="1" type="ORF">ASPZODRAFT_740608</name>
</gene>
<protein>
    <submittedName>
        <fullName evidence="1">Uncharacterized protein</fullName>
    </submittedName>
</protein>
<organism evidence="1 2">
    <name type="scientific">Penicilliopsis zonata CBS 506.65</name>
    <dbReference type="NCBI Taxonomy" id="1073090"/>
    <lineage>
        <taxon>Eukaryota</taxon>
        <taxon>Fungi</taxon>
        <taxon>Dikarya</taxon>
        <taxon>Ascomycota</taxon>
        <taxon>Pezizomycotina</taxon>
        <taxon>Eurotiomycetes</taxon>
        <taxon>Eurotiomycetidae</taxon>
        <taxon>Eurotiales</taxon>
        <taxon>Aspergillaceae</taxon>
        <taxon>Penicilliopsis</taxon>
    </lineage>
</organism>
<evidence type="ECO:0000313" key="1">
    <source>
        <dbReference type="EMBL" id="OJJ44800.1"/>
    </source>
</evidence>
<evidence type="ECO:0000313" key="2">
    <source>
        <dbReference type="Proteomes" id="UP000184188"/>
    </source>
</evidence>
<reference evidence="2" key="1">
    <citation type="journal article" date="2017" name="Genome Biol.">
        <title>Comparative genomics reveals high biological diversity and specific adaptations in the industrially and medically important fungal genus Aspergillus.</title>
        <authorList>
            <person name="de Vries R.P."/>
            <person name="Riley R."/>
            <person name="Wiebenga A."/>
            <person name="Aguilar-Osorio G."/>
            <person name="Amillis S."/>
            <person name="Uchima C.A."/>
            <person name="Anderluh G."/>
            <person name="Asadollahi M."/>
            <person name="Askin M."/>
            <person name="Barry K."/>
            <person name="Battaglia E."/>
            <person name="Bayram O."/>
            <person name="Benocci T."/>
            <person name="Braus-Stromeyer S.A."/>
            <person name="Caldana C."/>
            <person name="Canovas D."/>
            <person name="Cerqueira G.C."/>
            <person name="Chen F."/>
            <person name="Chen W."/>
            <person name="Choi C."/>
            <person name="Clum A."/>
            <person name="Dos Santos R.A."/>
            <person name="Damasio A.R."/>
            <person name="Diallinas G."/>
            <person name="Emri T."/>
            <person name="Fekete E."/>
            <person name="Flipphi M."/>
            <person name="Freyberg S."/>
            <person name="Gallo A."/>
            <person name="Gournas C."/>
            <person name="Habgood R."/>
            <person name="Hainaut M."/>
            <person name="Harispe M.L."/>
            <person name="Henrissat B."/>
            <person name="Hilden K.S."/>
            <person name="Hope R."/>
            <person name="Hossain A."/>
            <person name="Karabika E."/>
            <person name="Karaffa L."/>
            <person name="Karanyi Z."/>
            <person name="Krasevec N."/>
            <person name="Kuo A."/>
            <person name="Kusch H."/>
            <person name="LaButti K."/>
            <person name="Lagendijk E.L."/>
            <person name="Lapidus A."/>
            <person name="Levasseur A."/>
            <person name="Lindquist E."/>
            <person name="Lipzen A."/>
            <person name="Logrieco A.F."/>
            <person name="MacCabe A."/>
            <person name="Maekelae M.R."/>
            <person name="Malavazi I."/>
            <person name="Melin P."/>
            <person name="Meyer V."/>
            <person name="Mielnichuk N."/>
            <person name="Miskei M."/>
            <person name="Molnar A.P."/>
            <person name="Mule G."/>
            <person name="Ngan C.Y."/>
            <person name="Orejas M."/>
            <person name="Orosz E."/>
            <person name="Ouedraogo J.P."/>
            <person name="Overkamp K.M."/>
            <person name="Park H.-S."/>
            <person name="Perrone G."/>
            <person name="Piumi F."/>
            <person name="Punt P.J."/>
            <person name="Ram A.F."/>
            <person name="Ramon A."/>
            <person name="Rauscher S."/>
            <person name="Record E."/>
            <person name="Riano-Pachon D.M."/>
            <person name="Robert V."/>
            <person name="Roehrig J."/>
            <person name="Ruller R."/>
            <person name="Salamov A."/>
            <person name="Salih N.S."/>
            <person name="Samson R.A."/>
            <person name="Sandor E."/>
            <person name="Sanguinetti M."/>
            <person name="Schuetze T."/>
            <person name="Sepcic K."/>
            <person name="Shelest E."/>
            <person name="Sherlock G."/>
            <person name="Sophianopoulou V."/>
            <person name="Squina F.M."/>
            <person name="Sun H."/>
            <person name="Susca A."/>
            <person name="Todd R.B."/>
            <person name="Tsang A."/>
            <person name="Unkles S.E."/>
            <person name="van de Wiele N."/>
            <person name="van Rossen-Uffink D."/>
            <person name="Oliveira J.V."/>
            <person name="Vesth T.C."/>
            <person name="Visser J."/>
            <person name="Yu J.-H."/>
            <person name="Zhou M."/>
            <person name="Andersen M.R."/>
            <person name="Archer D.B."/>
            <person name="Baker S.E."/>
            <person name="Benoit I."/>
            <person name="Brakhage A.A."/>
            <person name="Braus G.H."/>
            <person name="Fischer R."/>
            <person name="Frisvad J.C."/>
            <person name="Goldman G.H."/>
            <person name="Houbraken J."/>
            <person name="Oakley B."/>
            <person name="Pocsi I."/>
            <person name="Scazzocchio C."/>
            <person name="Seiboth B."/>
            <person name="vanKuyk P.A."/>
            <person name="Wortman J."/>
            <person name="Dyer P.S."/>
            <person name="Grigoriev I.V."/>
        </authorList>
    </citation>
    <scope>NUCLEOTIDE SEQUENCE [LARGE SCALE GENOMIC DNA]</scope>
    <source>
        <strain evidence="2">CBS 506.65</strain>
    </source>
</reference>
<dbReference type="VEuPathDB" id="FungiDB:ASPZODRAFT_740608"/>
<proteinExistence type="predicted"/>
<dbReference type="Proteomes" id="UP000184188">
    <property type="component" value="Unassembled WGS sequence"/>
</dbReference>
<sequence length="59" mass="6615">MPSTVSCQLIVYISLYYISLLRSRTKRGDARRVSVDRDIDSGSNWLSGRRCFGDASVSV</sequence>
<keyword evidence="2" id="KW-1185">Reference proteome</keyword>
<dbReference type="GeneID" id="34616409"/>
<accession>A0A1L9SC68</accession>
<dbReference type="AlphaFoldDB" id="A0A1L9SC68"/>